<dbReference type="SUPFAM" id="SSF57850">
    <property type="entry name" value="RING/U-box"/>
    <property type="match status" value="1"/>
</dbReference>
<name>A0AAU9FJQ9_DROMD</name>
<dbReference type="Pfam" id="PF13920">
    <property type="entry name" value="zf-C3HC4_3"/>
    <property type="match status" value="1"/>
</dbReference>
<proteinExistence type="predicted"/>
<reference evidence="6 7" key="1">
    <citation type="submission" date="2024-02" db="EMBL/GenBank/DDBJ databases">
        <title>A chromosome-level genome assembly of Drosophila madeirensis, a fruit fly species endemic to Madeira island.</title>
        <authorList>
            <person name="Tomihara K."/>
            <person name="Llopart A."/>
            <person name="Yamamoto D."/>
        </authorList>
    </citation>
    <scope>NUCLEOTIDE SEQUENCE [LARGE SCALE GENOMIC DNA]</scope>
    <source>
        <strain evidence="6 7">RF1</strain>
    </source>
</reference>
<protein>
    <submittedName>
        <fullName evidence="6">E3 ubiquitin/ISG15 ligase TRIM25</fullName>
    </submittedName>
</protein>
<dbReference type="PROSITE" id="PS00518">
    <property type="entry name" value="ZF_RING_1"/>
    <property type="match status" value="1"/>
</dbReference>
<dbReference type="InterPro" id="IPR001841">
    <property type="entry name" value="Znf_RING"/>
</dbReference>
<evidence type="ECO:0000256" key="4">
    <source>
        <dbReference type="PROSITE-ProRule" id="PRU00175"/>
    </source>
</evidence>
<evidence type="ECO:0000256" key="3">
    <source>
        <dbReference type="ARBA" id="ARBA00022833"/>
    </source>
</evidence>
<dbReference type="AlphaFoldDB" id="A0AAU9FJQ9"/>
<evidence type="ECO:0000313" key="7">
    <source>
        <dbReference type="Proteomes" id="UP001500889"/>
    </source>
</evidence>
<accession>A0AAU9FJQ9</accession>
<dbReference type="InterPro" id="IPR017907">
    <property type="entry name" value="Znf_RING_CS"/>
</dbReference>
<dbReference type="InterPro" id="IPR013083">
    <property type="entry name" value="Znf_RING/FYVE/PHD"/>
</dbReference>
<evidence type="ECO:0000256" key="2">
    <source>
        <dbReference type="ARBA" id="ARBA00022771"/>
    </source>
</evidence>
<gene>
    <name evidence="6" type="ORF">DMAD_13125</name>
</gene>
<dbReference type="GO" id="GO:0016874">
    <property type="term" value="F:ligase activity"/>
    <property type="evidence" value="ECO:0007669"/>
    <property type="project" value="UniProtKB-KW"/>
</dbReference>
<dbReference type="Gene3D" id="3.30.40.10">
    <property type="entry name" value="Zinc/RING finger domain, C3HC4 (zinc finger)"/>
    <property type="match status" value="1"/>
</dbReference>
<dbReference type="EMBL" id="AP029264">
    <property type="protein sequence ID" value="BFF95795.1"/>
    <property type="molecule type" value="Genomic_DNA"/>
</dbReference>
<keyword evidence="7" id="KW-1185">Reference proteome</keyword>
<keyword evidence="3" id="KW-0862">Zinc</keyword>
<sequence length="82" mass="9006">MATNGSDMPPGAELPPQAVAEDSDEDICVICFCPKENPLTLGCQHSFCLVCIEFITSESEAERCPVCRKRFNISKVLAKSRK</sequence>
<keyword evidence="6" id="KW-0436">Ligase</keyword>
<evidence type="ECO:0000313" key="6">
    <source>
        <dbReference type="EMBL" id="BFF95795.1"/>
    </source>
</evidence>
<organism evidence="6 7">
    <name type="scientific">Drosophila madeirensis</name>
    <name type="common">Fruit fly</name>
    <dbReference type="NCBI Taxonomy" id="30013"/>
    <lineage>
        <taxon>Eukaryota</taxon>
        <taxon>Metazoa</taxon>
        <taxon>Ecdysozoa</taxon>
        <taxon>Arthropoda</taxon>
        <taxon>Hexapoda</taxon>
        <taxon>Insecta</taxon>
        <taxon>Pterygota</taxon>
        <taxon>Neoptera</taxon>
        <taxon>Endopterygota</taxon>
        <taxon>Diptera</taxon>
        <taxon>Brachycera</taxon>
        <taxon>Muscomorpha</taxon>
        <taxon>Ephydroidea</taxon>
        <taxon>Drosophilidae</taxon>
        <taxon>Drosophila</taxon>
        <taxon>Sophophora</taxon>
    </lineage>
</organism>
<dbReference type="PROSITE" id="PS50089">
    <property type="entry name" value="ZF_RING_2"/>
    <property type="match status" value="1"/>
</dbReference>
<evidence type="ECO:0000259" key="5">
    <source>
        <dbReference type="PROSITE" id="PS50089"/>
    </source>
</evidence>
<feature type="domain" description="RING-type" evidence="5">
    <location>
        <begin position="28"/>
        <end position="68"/>
    </location>
</feature>
<keyword evidence="2 4" id="KW-0863">Zinc-finger</keyword>
<dbReference type="Proteomes" id="UP001500889">
    <property type="component" value="Chromosome U"/>
</dbReference>
<dbReference type="GO" id="GO:0008270">
    <property type="term" value="F:zinc ion binding"/>
    <property type="evidence" value="ECO:0007669"/>
    <property type="project" value="UniProtKB-KW"/>
</dbReference>
<keyword evidence="1" id="KW-0479">Metal-binding</keyword>
<dbReference type="SMART" id="SM00184">
    <property type="entry name" value="RING"/>
    <property type="match status" value="1"/>
</dbReference>
<evidence type="ECO:0000256" key="1">
    <source>
        <dbReference type="ARBA" id="ARBA00022723"/>
    </source>
</evidence>